<dbReference type="InterPro" id="IPR004302">
    <property type="entry name" value="Cellulose/chitin-bd_N"/>
</dbReference>
<feature type="signal peptide" evidence="2">
    <location>
        <begin position="1"/>
        <end position="23"/>
    </location>
</feature>
<dbReference type="OrthoDB" id="64893at2759"/>
<dbReference type="EMBL" id="CAJHNH020000649">
    <property type="protein sequence ID" value="CAG5119060.1"/>
    <property type="molecule type" value="Genomic_DNA"/>
</dbReference>
<dbReference type="PANTHER" id="PTHR21113:SF4">
    <property type="entry name" value="CHITIN-BINDING TYPE-4 DOMAIN-CONTAINING PROTEIN"/>
    <property type="match status" value="1"/>
</dbReference>
<feature type="region of interest" description="Disordered" evidence="1">
    <location>
        <begin position="208"/>
        <end position="256"/>
    </location>
</feature>
<reference evidence="4" key="1">
    <citation type="submission" date="2021-04" db="EMBL/GenBank/DDBJ databases">
        <authorList>
            <consortium name="Molecular Ecology Group"/>
        </authorList>
    </citation>
    <scope>NUCLEOTIDE SEQUENCE</scope>
</reference>
<keyword evidence="5" id="KW-1185">Reference proteome</keyword>
<comment type="caution">
    <text evidence="4">The sequence shown here is derived from an EMBL/GenBank/DDBJ whole genome shotgun (WGS) entry which is preliminary data.</text>
</comment>
<organism evidence="4 5">
    <name type="scientific">Candidula unifasciata</name>
    <dbReference type="NCBI Taxonomy" id="100452"/>
    <lineage>
        <taxon>Eukaryota</taxon>
        <taxon>Metazoa</taxon>
        <taxon>Spiralia</taxon>
        <taxon>Lophotrochozoa</taxon>
        <taxon>Mollusca</taxon>
        <taxon>Gastropoda</taxon>
        <taxon>Heterobranchia</taxon>
        <taxon>Euthyneura</taxon>
        <taxon>Panpulmonata</taxon>
        <taxon>Eupulmonata</taxon>
        <taxon>Stylommatophora</taxon>
        <taxon>Helicina</taxon>
        <taxon>Helicoidea</taxon>
        <taxon>Geomitridae</taxon>
        <taxon>Candidula</taxon>
    </lineage>
</organism>
<sequence length="256" mass="28537">MEHALPRLGLVFIALTLIQRSEGHGYMIEPPGRSSMWRKGFKTPINYDDNGVRCAITEKNCRVCGNRDNEAGGRYATGQLLELIPKTISITVTITVNHKGYFEFSLCPNNNVHRTVTDECLQRHILQLEDGQTRFQLKSGVTGDITIKAKLPPGVTCSQCVLRWFYKTGNSWGYDPVTKESCLGCGVQERFFSCADVSIVPARHQFADPLPQSDQTLGDLSPPSDYENRVEISQEDNKDRTAAEVWATGLPPADED</sequence>
<name>A0A8S3YV45_9EUPU</name>
<evidence type="ECO:0000256" key="1">
    <source>
        <dbReference type="SAM" id="MobiDB-lite"/>
    </source>
</evidence>
<proteinExistence type="predicted"/>
<dbReference type="PANTHER" id="PTHR21113">
    <property type="entry name" value="AGAP001705-PA"/>
    <property type="match status" value="1"/>
</dbReference>
<dbReference type="Proteomes" id="UP000678393">
    <property type="component" value="Unassembled WGS sequence"/>
</dbReference>
<protein>
    <recommendedName>
        <fullName evidence="3">Chitin-binding type-4 domain-containing protein</fullName>
    </recommendedName>
</protein>
<evidence type="ECO:0000256" key="2">
    <source>
        <dbReference type="SAM" id="SignalP"/>
    </source>
</evidence>
<feature type="domain" description="Chitin-binding type-4" evidence="3">
    <location>
        <begin position="24"/>
        <end position="197"/>
    </location>
</feature>
<keyword evidence="2" id="KW-0732">Signal</keyword>
<feature type="chain" id="PRO_5035767768" description="Chitin-binding type-4 domain-containing protein" evidence="2">
    <location>
        <begin position="24"/>
        <end position="256"/>
    </location>
</feature>
<evidence type="ECO:0000313" key="5">
    <source>
        <dbReference type="Proteomes" id="UP000678393"/>
    </source>
</evidence>
<dbReference type="AlphaFoldDB" id="A0A8S3YV45"/>
<accession>A0A8S3YV45</accession>
<feature type="compositionally biased region" description="Basic and acidic residues" evidence="1">
    <location>
        <begin position="226"/>
        <end position="242"/>
    </location>
</feature>
<gene>
    <name evidence="4" type="ORF">CUNI_LOCUS4618</name>
</gene>
<dbReference type="Pfam" id="PF03067">
    <property type="entry name" value="LPMO_10"/>
    <property type="match status" value="1"/>
</dbReference>
<evidence type="ECO:0000313" key="4">
    <source>
        <dbReference type="EMBL" id="CAG5119060.1"/>
    </source>
</evidence>
<evidence type="ECO:0000259" key="3">
    <source>
        <dbReference type="Pfam" id="PF03067"/>
    </source>
</evidence>